<dbReference type="Gene3D" id="4.10.240.10">
    <property type="entry name" value="Zn(2)-C6 fungal-type DNA-binding domain"/>
    <property type="match status" value="1"/>
</dbReference>
<dbReference type="AlphaFoldDB" id="A0A3E2H680"/>
<dbReference type="STRING" id="5539.A0A3E2H680"/>
<evidence type="ECO:0000256" key="2">
    <source>
        <dbReference type="SAM" id="MobiDB-lite"/>
    </source>
</evidence>
<dbReference type="GO" id="GO:0008270">
    <property type="term" value="F:zinc ion binding"/>
    <property type="evidence" value="ECO:0007669"/>
    <property type="project" value="InterPro"/>
</dbReference>
<dbReference type="InterPro" id="IPR010296">
    <property type="entry name" value="DUF899_thioredox"/>
</dbReference>
<proteinExistence type="predicted"/>
<evidence type="ECO:0000259" key="3">
    <source>
        <dbReference type="PROSITE" id="PS50048"/>
    </source>
</evidence>
<feature type="compositionally biased region" description="Polar residues" evidence="2">
    <location>
        <begin position="342"/>
        <end position="355"/>
    </location>
</feature>
<reference evidence="4 5" key="1">
    <citation type="submission" date="2018-05" db="EMBL/GenBank/DDBJ databases">
        <title>Draft genome sequence of Scytalidium lignicola DSM 105466, a ubiquitous saprotrophic fungus.</title>
        <authorList>
            <person name="Buettner E."/>
            <person name="Gebauer A.M."/>
            <person name="Hofrichter M."/>
            <person name="Liers C."/>
            <person name="Kellner H."/>
        </authorList>
    </citation>
    <scope>NUCLEOTIDE SEQUENCE [LARGE SCALE GENOMIC DNA]</scope>
    <source>
        <strain evidence="4 5">DSM 105466</strain>
    </source>
</reference>
<dbReference type="Proteomes" id="UP000258309">
    <property type="component" value="Unassembled WGS sequence"/>
</dbReference>
<name>A0A3E2H680_SCYLI</name>
<dbReference type="GO" id="GO:0001228">
    <property type="term" value="F:DNA-binding transcription activator activity, RNA polymerase II-specific"/>
    <property type="evidence" value="ECO:0007669"/>
    <property type="project" value="TreeGrafter"/>
</dbReference>
<dbReference type="Pfam" id="PF05988">
    <property type="entry name" value="DUF899"/>
    <property type="match status" value="1"/>
</dbReference>
<accession>A0A3E2H680</accession>
<dbReference type="PRINTS" id="PR00755">
    <property type="entry name" value="AFLATOXINBRP"/>
</dbReference>
<dbReference type="EMBL" id="NCSJ02000150">
    <property type="protein sequence ID" value="RFU28797.1"/>
    <property type="molecule type" value="Genomic_DNA"/>
</dbReference>
<dbReference type="PROSITE" id="PS50048">
    <property type="entry name" value="ZN2_CY6_FUNGAL_2"/>
    <property type="match status" value="1"/>
</dbReference>
<dbReference type="InterPro" id="IPR021858">
    <property type="entry name" value="Fun_TF"/>
</dbReference>
<dbReference type="SMART" id="SM00066">
    <property type="entry name" value="GAL4"/>
    <property type="match status" value="1"/>
</dbReference>
<comment type="caution">
    <text evidence="4">The sequence shown here is derived from an EMBL/GenBank/DDBJ whole genome shotgun (WGS) entry which is preliminary data.</text>
</comment>
<organism evidence="4 5">
    <name type="scientific">Scytalidium lignicola</name>
    <name type="common">Hyphomycete</name>
    <dbReference type="NCBI Taxonomy" id="5539"/>
    <lineage>
        <taxon>Eukaryota</taxon>
        <taxon>Fungi</taxon>
        <taxon>Dikarya</taxon>
        <taxon>Ascomycota</taxon>
        <taxon>Pezizomycotina</taxon>
        <taxon>Leotiomycetes</taxon>
        <taxon>Leotiomycetes incertae sedis</taxon>
        <taxon>Scytalidium</taxon>
    </lineage>
</organism>
<evidence type="ECO:0000256" key="1">
    <source>
        <dbReference type="ARBA" id="ARBA00023242"/>
    </source>
</evidence>
<feature type="domain" description="Zn(2)-C6 fungal-type" evidence="3">
    <location>
        <begin position="375"/>
        <end position="405"/>
    </location>
</feature>
<gene>
    <name evidence="4" type="ORF">B7463_g7532</name>
</gene>
<evidence type="ECO:0000313" key="5">
    <source>
        <dbReference type="Proteomes" id="UP000258309"/>
    </source>
</evidence>
<sequence>MPGKVVSQEEWLKARRELLVKEKSAVRANDELTSQRRALPMVKIDKEYTFEGPNGTKTLADIFEGRKQLIIYHFMFSPEKDTGCNGCSFVADNLPSSLAHLQARNTTLVLVSRAPIDKVEKFKSRLGWNYTWYSSFGSTFNYDFHVTNDEAVAPVEYNYKTKDEILGDKNPNMRELAKGEGPGLSVFLKEGGEIFHTYSTFARGLEGLIVTDKLLDLTPLGRQDKVDLKYHDVYDDKDLKVSQPRNPMLRIPILRIKRNNTVGTSESRVMKATGLTANLQRNRANKAHSQNINIMNMRSPSPGSNGDAIAVIEPPSDSSIGVEEERLNRQRCNDSAPEDASQKNLAGSPIDNNLQIADRTHPQRTRKGHKKSRQGCFNCKRRKIKCQETLPSCDNCLKRGLECLYPSMKKQLVLQESEAWSLGTISFANPQSTPTLFTPTDMRLFHHFLLEAYPHLPVGNDSAWLTEIPLIAHNYDYLMHAILAMAASHLELCTGVDFRSVAIHHRILAIKGSNTALSQPRTRGSDNDALLAACYALTFQSSYMSDGLAEFFQMVRGCHVLSYQFKSEKLPMVFTLTETDHFQFMEQRLLDLPFISPELVDGAEKSLRCLPPLFNLPVHMDFYQHLTAAISAAKLSSLSAYFKFIYIYDGINRMDSESFQEFVDPNNKISQILIAHFVAMQFLVAPIIARQWQGRSRTTPVRSQLDWITSIYNDLPPGMRKYIEWPRAVGEGLASDSPETQPLVPGSLLLMKQSGYLGVVQGKRF</sequence>
<keyword evidence="5" id="KW-1185">Reference proteome</keyword>
<dbReference type="Pfam" id="PF11951">
    <property type="entry name" value="Fungal_trans_2"/>
    <property type="match status" value="1"/>
</dbReference>
<dbReference type="OrthoDB" id="416217at2759"/>
<dbReference type="InterPro" id="IPR001138">
    <property type="entry name" value="Zn2Cys6_DnaBD"/>
</dbReference>
<protein>
    <recommendedName>
        <fullName evidence="3">Zn(2)-C6 fungal-type domain-containing protein</fullName>
    </recommendedName>
</protein>
<feature type="non-terminal residue" evidence="4">
    <location>
        <position position="765"/>
    </location>
</feature>
<feature type="non-terminal residue" evidence="4">
    <location>
        <position position="1"/>
    </location>
</feature>
<feature type="region of interest" description="Disordered" evidence="2">
    <location>
        <begin position="326"/>
        <end position="372"/>
    </location>
</feature>
<evidence type="ECO:0000313" key="4">
    <source>
        <dbReference type="EMBL" id="RFU28797.1"/>
    </source>
</evidence>
<feature type="compositionally biased region" description="Basic residues" evidence="2">
    <location>
        <begin position="362"/>
        <end position="372"/>
    </location>
</feature>
<dbReference type="PROSITE" id="PS00463">
    <property type="entry name" value="ZN2_CY6_FUNGAL_1"/>
    <property type="match status" value="1"/>
</dbReference>
<dbReference type="CDD" id="cd00067">
    <property type="entry name" value="GAL4"/>
    <property type="match status" value="1"/>
</dbReference>
<dbReference type="InterPro" id="IPR036249">
    <property type="entry name" value="Thioredoxin-like_sf"/>
</dbReference>
<dbReference type="Pfam" id="PF00172">
    <property type="entry name" value="Zn_clus"/>
    <property type="match status" value="1"/>
</dbReference>
<dbReference type="PANTHER" id="PTHR47784:SF7">
    <property type="entry name" value="ZN(II)2CYS6 TRANSCRIPTION FACTOR (EUROFUNG)"/>
    <property type="match status" value="1"/>
</dbReference>
<dbReference type="PANTHER" id="PTHR47784">
    <property type="entry name" value="STEROL UPTAKE CONTROL PROTEIN 2"/>
    <property type="match status" value="1"/>
</dbReference>
<dbReference type="SUPFAM" id="SSF52833">
    <property type="entry name" value="Thioredoxin-like"/>
    <property type="match status" value="1"/>
</dbReference>
<dbReference type="InterPro" id="IPR036864">
    <property type="entry name" value="Zn2-C6_fun-type_DNA-bd_sf"/>
</dbReference>
<keyword evidence="1" id="KW-0539">Nucleus</keyword>
<dbReference type="InterPro" id="IPR053157">
    <property type="entry name" value="Sterol_Uptake_Regulator"/>
</dbReference>
<dbReference type="SUPFAM" id="SSF57701">
    <property type="entry name" value="Zn2/Cys6 DNA-binding domain"/>
    <property type="match status" value="1"/>
</dbReference>